<sequence>MTLVLHYEEAVARGDIRDDAAQRQVLLSMQRLLEELEQPKPSWFSLRSKAPIKGIYLHGPVGVGKTYLMDMFYQDVNEKHKARFHFHHFMQQIDAQLRKRQGKKDPLRYIAADIAKSIRILCFDEFLVHDIAYAMILAEFLQALFANGIIIVVTANTRPDDLYLNGVHRERFIPAIELIKKRCEVISLSHPKDYRLGRARMLETYLYPLNEKNNAILAEQFASLNKIVQDNGVLLIQNREIPYIKCGEQEVWFDFRVICNLPRSNLDYLEIAERFDTVFLSDIPQLTENDTVHALLLIHFIDVLYDRGIRLIISAAVPLESLYLNGEVKGEFKRTLSRLQEMQAADYLERHPWRHEQDLSMLL</sequence>
<gene>
    <name evidence="3" type="ORF">Ldro_1557</name>
</gene>
<accession>A0A0W0SX53</accession>
<dbReference type="OrthoDB" id="9774491at2"/>
<reference evidence="3 4" key="1">
    <citation type="submission" date="2015-11" db="EMBL/GenBank/DDBJ databases">
        <title>Genomic analysis of 38 Legionella species identifies large and diverse effector repertoires.</title>
        <authorList>
            <person name="Burstein D."/>
            <person name="Amaro F."/>
            <person name="Zusman T."/>
            <person name="Lifshitz Z."/>
            <person name="Cohen O."/>
            <person name="Gilbert J.A."/>
            <person name="Pupko T."/>
            <person name="Shuman H.A."/>
            <person name="Segal G."/>
        </authorList>
    </citation>
    <scope>NUCLEOTIDE SEQUENCE [LARGE SCALE GENOMIC DNA]</scope>
    <source>
        <strain evidence="3 4">ATCC 700990</strain>
    </source>
</reference>
<proteinExistence type="predicted"/>
<dbReference type="InterPro" id="IPR005654">
    <property type="entry name" value="ATPase_AFG1-like"/>
</dbReference>
<dbReference type="GO" id="GO:0005524">
    <property type="term" value="F:ATP binding"/>
    <property type="evidence" value="ECO:0007669"/>
    <property type="project" value="UniProtKB-KW"/>
</dbReference>
<protein>
    <submittedName>
        <fullName evidence="3">ATPase N2B (Nucleotide (GTP) binding protein)</fullName>
    </submittedName>
</protein>
<keyword evidence="2" id="KW-0067">ATP-binding</keyword>
<dbReference type="GO" id="GO:0016887">
    <property type="term" value="F:ATP hydrolysis activity"/>
    <property type="evidence" value="ECO:0007669"/>
    <property type="project" value="InterPro"/>
</dbReference>
<dbReference type="AlphaFoldDB" id="A0A0W0SX53"/>
<dbReference type="EMBL" id="LNXY01000020">
    <property type="protein sequence ID" value="KTC87938.1"/>
    <property type="molecule type" value="Genomic_DNA"/>
</dbReference>
<evidence type="ECO:0000256" key="2">
    <source>
        <dbReference type="ARBA" id="ARBA00022840"/>
    </source>
</evidence>
<evidence type="ECO:0000313" key="3">
    <source>
        <dbReference type="EMBL" id="KTC87938.1"/>
    </source>
</evidence>
<dbReference type="PANTHER" id="PTHR12169">
    <property type="entry name" value="ATPASE N2B"/>
    <property type="match status" value="1"/>
</dbReference>
<dbReference type="SUPFAM" id="SSF52540">
    <property type="entry name" value="P-loop containing nucleoside triphosphate hydrolases"/>
    <property type="match status" value="1"/>
</dbReference>
<keyword evidence="1" id="KW-0547">Nucleotide-binding</keyword>
<dbReference type="RefSeq" id="WP_058495842.1">
    <property type="nucleotide sequence ID" value="NZ_CAAAIU010000002.1"/>
</dbReference>
<dbReference type="GO" id="GO:0005737">
    <property type="term" value="C:cytoplasm"/>
    <property type="evidence" value="ECO:0007669"/>
    <property type="project" value="TreeGrafter"/>
</dbReference>
<dbReference type="STRING" id="1212489.Ldro_1557"/>
<comment type="caution">
    <text evidence="3">The sequence shown here is derived from an EMBL/GenBank/DDBJ whole genome shotgun (WGS) entry which is preliminary data.</text>
</comment>
<evidence type="ECO:0000313" key="4">
    <source>
        <dbReference type="Proteomes" id="UP000054736"/>
    </source>
</evidence>
<dbReference type="PANTHER" id="PTHR12169:SF6">
    <property type="entry name" value="AFG1-LIKE ATPASE"/>
    <property type="match status" value="1"/>
</dbReference>
<dbReference type="InterPro" id="IPR027417">
    <property type="entry name" value="P-loop_NTPase"/>
</dbReference>
<dbReference type="Gene3D" id="3.40.50.300">
    <property type="entry name" value="P-loop containing nucleotide triphosphate hydrolases"/>
    <property type="match status" value="1"/>
</dbReference>
<name>A0A0W0SX53_9GAMM</name>
<keyword evidence="4" id="KW-1185">Reference proteome</keyword>
<organism evidence="3 4">
    <name type="scientific">Legionella drozanskii LLAP-1</name>
    <dbReference type="NCBI Taxonomy" id="1212489"/>
    <lineage>
        <taxon>Bacteria</taxon>
        <taxon>Pseudomonadati</taxon>
        <taxon>Pseudomonadota</taxon>
        <taxon>Gammaproteobacteria</taxon>
        <taxon>Legionellales</taxon>
        <taxon>Legionellaceae</taxon>
        <taxon>Legionella</taxon>
    </lineage>
</organism>
<dbReference type="NCBIfam" id="NF040713">
    <property type="entry name" value="ZapE"/>
    <property type="match status" value="1"/>
</dbReference>
<dbReference type="Proteomes" id="UP000054736">
    <property type="component" value="Unassembled WGS sequence"/>
</dbReference>
<dbReference type="PATRIC" id="fig|1212489.4.peg.1647"/>
<dbReference type="Pfam" id="PF03969">
    <property type="entry name" value="AFG1_ATPase"/>
    <property type="match status" value="1"/>
</dbReference>
<evidence type="ECO:0000256" key="1">
    <source>
        <dbReference type="ARBA" id="ARBA00022741"/>
    </source>
</evidence>